<dbReference type="GeneID" id="25038593"/>
<reference evidence="1 2" key="1">
    <citation type="journal article" date="2011" name="Science">
        <title>Comparative functional genomics of the fission yeasts.</title>
        <authorList>
            <person name="Rhind N."/>
            <person name="Chen Z."/>
            <person name="Yassour M."/>
            <person name="Thompson D.A."/>
            <person name="Haas B.J."/>
            <person name="Habib N."/>
            <person name="Wapinski I."/>
            <person name="Roy S."/>
            <person name="Lin M.F."/>
            <person name="Heiman D.I."/>
            <person name="Young S.K."/>
            <person name="Furuya K."/>
            <person name="Guo Y."/>
            <person name="Pidoux A."/>
            <person name="Chen H.M."/>
            <person name="Robbertse B."/>
            <person name="Goldberg J.M."/>
            <person name="Aoki K."/>
            <person name="Bayne E.H."/>
            <person name="Berlin A.M."/>
            <person name="Desjardins C.A."/>
            <person name="Dobbs E."/>
            <person name="Dukaj L."/>
            <person name="Fan L."/>
            <person name="FitzGerald M.G."/>
            <person name="French C."/>
            <person name="Gujja S."/>
            <person name="Hansen K."/>
            <person name="Keifenheim D."/>
            <person name="Levin J.Z."/>
            <person name="Mosher R.A."/>
            <person name="Mueller C.A."/>
            <person name="Pfiffner J."/>
            <person name="Priest M."/>
            <person name="Russ C."/>
            <person name="Smialowska A."/>
            <person name="Swoboda P."/>
            <person name="Sykes S.M."/>
            <person name="Vaughn M."/>
            <person name="Vengrova S."/>
            <person name="Yoder R."/>
            <person name="Zeng Q."/>
            <person name="Allshire R."/>
            <person name="Baulcombe D."/>
            <person name="Birren B.W."/>
            <person name="Brown W."/>
            <person name="Ekwall K."/>
            <person name="Kellis M."/>
            <person name="Leatherwood J."/>
            <person name="Levin H."/>
            <person name="Margalit H."/>
            <person name="Martienssen R."/>
            <person name="Nieduszynski C.A."/>
            <person name="Spatafora J.W."/>
            <person name="Friedman N."/>
            <person name="Dalgaard J.Z."/>
            <person name="Baumann P."/>
            <person name="Niki H."/>
            <person name="Regev A."/>
            <person name="Nusbaum C."/>
        </authorList>
    </citation>
    <scope>NUCLEOTIDE SEQUENCE [LARGE SCALE GENOMIC DNA]</scope>
    <source>
        <strain evidence="2">OY26 / ATCC MYA-4695 / CBS 11777 / NBRC 106824 / NRRL Y48691</strain>
    </source>
</reference>
<dbReference type="RefSeq" id="XP_013025810.1">
    <property type="nucleotide sequence ID" value="XM_013170356.1"/>
</dbReference>
<proteinExistence type="predicted"/>
<keyword evidence="2" id="KW-1185">Reference proteome</keyword>
<dbReference type="Proteomes" id="UP000015464">
    <property type="component" value="Unassembled WGS sequence"/>
</dbReference>
<accession>S9VTJ9</accession>
<organism evidence="1 2">
    <name type="scientific">Schizosaccharomyces cryophilus (strain OY26 / ATCC MYA-4695 / CBS 11777 / NBRC 106824 / NRRL Y48691)</name>
    <name type="common">Fission yeast</name>
    <dbReference type="NCBI Taxonomy" id="653667"/>
    <lineage>
        <taxon>Eukaryota</taxon>
        <taxon>Fungi</taxon>
        <taxon>Dikarya</taxon>
        <taxon>Ascomycota</taxon>
        <taxon>Taphrinomycotina</taxon>
        <taxon>Schizosaccharomycetes</taxon>
        <taxon>Schizosaccharomycetales</taxon>
        <taxon>Schizosaccharomycetaceae</taxon>
        <taxon>Schizosaccharomyces</taxon>
    </lineage>
</organism>
<protein>
    <submittedName>
        <fullName evidence="1">Uncharacterized protein</fullName>
    </submittedName>
</protein>
<dbReference type="HOGENOM" id="CLU_2689215_0_0_1"/>
<evidence type="ECO:0000313" key="1">
    <source>
        <dbReference type="EMBL" id="EPY49370.1"/>
    </source>
</evidence>
<dbReference type="AlphaFoldDB" id="S9VTJ9"/>
<name>S9VTJ9_SCHCR</name>
<evidence type="ECO:0000313" key="2">
    <source>
        <dbReference type="Proteomes" id="UP000015464"/>
    </source>
</evidence>
<gene>
    <name evidence="1" type="ORF">SPOG_04280</name>
</gene>
<sequence>MRTYIYVRIYIILVQFTTTEAKLNLPKTNMVVSSLDGDSTLPEKQNRFIQAKEKLRHIEQQLPKYLSHATLKNF</sequence>
<dbReference type="EMBL" id="KE546996">
    <property type="protein sequence ID" value="EPY49370.1"/>
    <property type="molecule type" value="Genomic_DNA"/>
</dbReference>